<dbReference type="Proteomes" id="UP000578352">
    <property type="component" value="Unassembled WGS sequence"/>
</dbReference>
<feature type="signal peptide" evidence="2">
    <location>
        <begin position="1"/>
        <end position="29"/>
    </location>
</feature>
<sequence length="782" mass="77262">MVSARSMFAGVSVLALTGALLAVGVGAPAATAAAPAATGTPNGPSHAPTPTKMGDYSASRFAAAAAQLPPALADAVERDLGTTPQQYLSDSAAAADAAGVVQHLRDSGVKVTDARIDGTTLRLRVASAADVAAAKATGAQVSVGAKEPSPYEGKHFNAANQTANGGTAWGYISGSSGYRCSVGFNGYGPAKRTDFVTAGHCVAGYSGNVLGITQTRPTVTGAQTSFDQTMGSVAGVSQFGNNVDTARVNVTNTGYYANPFAVATWGGGPGDVAASPLAVRGDAAAIKGASMCKSGSTTGWTCGTIMDVDETVTVGPDSTYPQVNSIVTSACVLAGDSGGAAMLGGFALGTTTGSSHGENEHACTPGNELSVFFPMKSATPYSIEAVQTDWELGVTVSTPVVSTPATVWTGGTFSGQVPGANAQTTVSLYWDGAAVPSATTHPDGTGAWSFPLPAAGTHSYKLVASWGANSVSAPATGSLQVVPKPTASRIAGGDRFDSSVQMSQAAFPSPAHVPYVVIANGVAFPDALSAAPAAVKLGGPLLLTAPGYLPASVQAEVQRLHPDHILVVGGPNAVSDDVFTSLNAIAPTERAYGGDRFGTAQAVATKAFTSTASSVYLVSGGNFPDALSAGAAASHAGGPVLLVPGGGTADAGTLAAIDRLHPTAIKVVGGVNVIADSYVQSLSGHGTVTRLAGGDRFATAQAVNADAFASAANVELASGVAFPDALAGSALAGNRGDPLYISLPGCIPASVASEMGRLGATSLTALGGTAALGPAIDSLTLC</sequence>
<dbReference type="Gene3D" id="3.40.50.12090">
    <property type="match status" value="2"/>
</dbReference>
<dbReference type="PANTHER" id="PTHR30032">
    <property type="entry name" value="N-ACETYLMURAMOYL-L-ALANINE AMIDASE-RELATED"/>
    <property type="match status" value="1"/>
</dbReference>
<dbReference type="InterPro" id="IPR007253">
    <property type="entry name" value="Cell_wall-bd_2"/>
</dbReference>
<dbReference type="GO" id="GO:0004252">
    <property type="term" value="F:serine-type endopeptidase activity"/>
    <property type="evidence" value="ECO:0007669"/>
    <property type="project" value="InterPro"/>
</dbReference>
<evidence type="ECO:0000313" key="4">
    <source>
        <dbReference type="Proteomes" id="UP000578352"/>
    </source>
</evidence>
<proteinExistence type="predicted"/>
<reference evidence="3 4" key="1">
    <citation type="submission" date="2020-07" db="EMBL/GenBank/DDBJ databases">
        <title>Sequencing the genomes of 1000 actinobacteria strains.</title>
        <authorList>
            <person name="Klenk H.-P."/>
        </authorList>
    </citation>
    <scope>NUCLEOTIDE SEQUENCE [LARGE SCALE GENOMIC DNA]</scope>
    <source>
        <strain evidence="3 4">DSM 15165</strain>
    </source>
</reference>
<dbReference type="PROSITE" id="PS00134">
    <property type="entry name" value="TRYPSIN_HIS"/>
    <property type="match status" value="1"/>
</dbReference>
<dbReference type="Pfam" id="PF04122">
    <property type="entry name" value="CW_binding_2"/>
    <property type="match status" value="3"/>
</dbReference>
<dbReference type="GO" id="GO:0006508">
    <property type="term" value="P:proteolysis"/>
    <property type="evidence" value="ECO:0007669"/>
    <property type="project" value="InterPro"/>
</dbReference>
<dbReference type="AlphaFoldDB" id="A0A853D0X1"/>
<feature type="chain" id="PRO_5032837543" evidence="2">
    <location>
        <begin position="30"/>
        <end position="782"/>
    </location>
</feature>
<dbReference type="SUPFAM" id="SSF50494">
    <property type="entry name" value="Trypsin-like serine proteases"/>
    <property type="match status" value="1"/>
</dbReference>
<feature type="compositionally biased region" description="Low complexity" evidence="1">
    <location>
        <begin position="34"/>
        <end position="44"/>
    </location>
</feature>
<evidence type="ECO:0000256" key="1">
    <source>
        <dbReference type="SAM" id="MobiDB-lite"/>
    </source>
</evidence>
<dbReference type="Gene3D" id="2.40.10.10">
    <property type="entry name" value="Trypsin-like serine proteases"/>
    <property type="match status" value="2"/>
</dbReference>
<dbReference type="InterPro" id="IPR043504">
    <property type="entry name" value="Peptidase_S1_PA_chymotrypsin"/>
</dbReference>
<dbReference type="InterPro" id="IPR018114">
    <property type="entry name" value="TRYPSIN_HIS"/>
</dbReference>
<dbReference type="InterPro" id="IPR009003">
    <property type="entry name" value="Peptidase_S1_PA"/>
</dbReference>
<keyword evidence="2" id="KW-0732">Signal</keyword>
<accession>A0A853D0X1</accession>
<dbReference type="PANTHER" id="PTHR30032:SF8">
    <property type="entry name" value="GERMINATION-SPECIFIC N-ACETYLMURAMOYL-L-ALANINE AMIDASE"/>
    <property type="match status" value="1"/>
</dbReference>
<organism evidence="3 4">
    <name type="scientific">Leifsonia shinshuensis</name>
    <dbReference type="NCBI Taxonomy" id="150026"/>
    <lineage>
        <taxon>Bacteria</taxon>
        <taxon>Bacillati</taxon>
        <taxon>Actinomycetota</taxon>
        <taxon>Actinomycetes</taxon>
        <taxon>Micrococcales</taxon>
        <taxon>Microbacteriaceae</taxon>
        <taxon>Leifsonia</taxon>
    </lineage>
</organism>
<gene>
    <name evidence="3" type="ORF">HNR13_003361</name>
</gene>
<evidence type="ECO:0000313" key="3">
    <source>
        <dbReference type="EMBL" id="NYJ25074.1"/>
    </source>
</evidence>
<dbReference type="Gene3D" id="3.30.300.50">
    <property type="match status" value="1"/>
</dbReference>
<dbReference type="RefSeq" id="WP_179607639.1">
    <property type="nucleotide sequence ID" value="NZ_BAABEH010000001.1"/>
</dbReference>
<name>A0A853D0X1_9MICO</name>
<dbReference type="InterPro" id="IPR051922">
    <property type="entry name" value="Bact_Sporulation_Assoc"/>
</dbReference>
<feature type="region of interest" description="Disordered" evidence="1">
    <location>
        <begin position="34"/>
        <end position="54"/>
    </location>
</feature>
<comment type="caution">
    <text evidence="3">The sequence shown here is derived from an EMBL/GenBank/DDBJ whole genome shotgun (WGS) entry which is preliminary data.</text>
</comment>
<protein>
    <submittedName>
        <fullName evidence="3">Putative cell wall-binding protein</fullName>
    </submittedName>
</protein>
<dbReference type="EMBL" id="JACCFL010000001">
    <property type="protein sequence ID" value="NYJ25074.1"/>
    <property type="molecule type" value="Genomic_DNA"/>
</dbReference>
<dbReference type="CDD" id="cd21112">
    <property type="entry name" value="alphaLP-like"/>
    <property type="match status" value="1"/>
</dbReference>
<dbReference type="InterPro" id="IPR035070">
    <property type="entry name" value="Streptogrisin_prodomain"/>
</dbReference>
<evidence type="ECO:0000256" key="2">
    <source>
        <dbReference type="SAM" id="SignalP"/>
    </source>
</evidence>